<feature type="non-terminal residue" evidence="2">
    <location>
        <position position="76"/>
    </location>
</feature>
<dbReference type="EMBL" id="KZ155774">
    <property type="protein sequence ID" value="OUS48434.1"/>
    <property type="molecule type" value="Genomic_DNA"/>
</dbReference>
<proteinExistence type="predicted"/>
<evidence type="ECO:0000313" key="2">
    <source>
        <dbReference type="EMBL" id="OUS48434.1"/>
    </source>
</evidence>
<protein>
    <submittedName>
        <fullName evidence="2">Uncharacterized protein</fullName>
    </submittedName>
</protein>
<gene>
    <name evidence="2" type="ORF">BE221DRAFT_60073</name>
</gene>
<dbReference type="Proteomes" id="UP000195557">
    <property type="component" value="Unassembled WGS sequence"/>
</dbReference>
<feature type="compositionally biased region" description="Polar residues" evidence="1">
    <location>
        <begin position="20"/>
        <end position="29"/>
    </location>
</feature>
<name>A0A1Y5IJW7_OSTTA</name>
<accession>A0A1Y5IJW7</accession>
<dbReference type="AlphaFoldDB" id="A0A1Y5IJW7"/>
<feature type="region of interest" description="Disordered" evidence="1">
    <location>
        <begin position="1"/>
        <end position="29"/>
    </location>
</feature>
<evidence type="ECO:0000256" key="1">
    <source>
        <dbReference type="SAM" id="MobiDB-lite"/>
    </source>
</evidence>
<reference evidence="2" key="1">
    <citation type="submission" date="2017-04" db="EMBL/GenBank/DDBJ databases">
        <title>Population genomics of picophytoplankton unveils novel chromosome hypervariability.</title>
        <authorList>
            <consortium name="DOE Joint Genome Institute"/>
            <person name="Blanc-Mathieu R."/>
            <person name="Krasovec M."/>
            <person name="Hebrard M."/>
            <person name="Yau S."/>
            <person name="Desgranges E."/>
            <person name="Martin J."/>
            <person name="Schackwitz W."/>
            <person name="Kuo A."/>
            <person name="Salin G."/>
            <person name="Donnadieu C."/>
            <person name="Desdevises Y."/>
            <person name="Sanchez-Ferandin S."/>
            <person name="Moreau H."/>
            <person name="Rivals E."/>
            <person name="Grigoriev I.V."/>
            <person name="Grimsley N."/>
            <person name="Eyre-Walker A."/>
            <person name="Piganeau G."/>
        </authorList>
    </citation>
    <scope>NUCLEOTIDE SEQUENCE [LARGE SCALE GENOMIC DNA]</scope>
    <source>
        <strain evidence="2">RCC 1115</strain>
    </source>
</reference>
<sequence length="76" mass="7874">MSLDTGSPRAARARLPPSTAAPTPMSNTVAPTAATARQRLPIHLLPSPARALVSPDVARSDARSASDMIGLNTKRS</sequence>
<feature type="region of interest" description="Disordered" evidence="1">
    <location>
        <begin position="53"/>
        <end position="76"/>
    </location>
</feature>
<organism evidence="2">
    <name type="scientific">Ostreococcus tauri</name>
    <name type="common">Marine green alga</name>
    <dbReference type="NCBI Taxonomy" id="70448"/>
    <lineage>
        <taxon>Eukaryota</taxon>
        <taxon>Viridiplantae</taxon>
        <taxon>Chlorophyta</taxon>
        <taxon>Mamiellophyceae</taxon>
        <taxon>Mamiellales</taxon>
        <taxon>Bathycoccaceae</taxon>
        <taxon>Ostreococcus</taxon>
    </lineage>
</organism>